<protein>
    <submittedName>
        <fullName evidence="2">Uncharacterized protein</fullName>
    </submittedName>
</protein>
<name>A0A4Z2IX92_9TELE</name>
<reference evidence="2 3" key="1">
    <citation type="submission" date="2019-03" db="EMBL/GenBank/DDBJ databases">
        <title>First draft genome of Liparis tanakae, snailfish: a comprehensive survey of snailfish specific genes.</title>
        <authorList>
            <person name="Kim W."/>
            <person name="Song I."/>
            <person name="Jeong J.-H."/>
            <person name="Kim D."/>
            <person name="Kim S."/>
            <person name="Ryu S."/>
            <person name="Song J.Y."/>
            <person name="Lee S.K."/>
        </authorList>
    </citation>
    <scope>NUCLEOTIDE SEQUENCE [LARGE SCALE GENOMIC DNA]</scope>
    <source>
        <tissue evidence="2">Muscle</tissue>
    </source>
</reference>
<keyword evidence="3" id="KW-1185">Reference proteome</keyword>
<proteinExistence type="predicted"/>
<dbReference type="EMBL" id="SRLO01000040">
    <property type="protein sequence ID" value="TNN82371.1"/>
    <property type="molecule type" value="Genomic_DNA"/>
</dbReference>
<gene>
    <name evidence="2" type="ORF">EYF80_007492</name>
</gene>
<feature type="region of interest" description="Disordered" evidence="1">
    <location>
        <begin position="1"/>
        <end position="32"/>
    </location>
</feature>
<feature type="compositionally biased region" description="Basic and acidic residues" evidence="1">
    <location>
        <begin position="16"/>
        <end position="32"/>
    </location>
</feature>
<feature type="compositionally biased region" description="Basic and acidic residues" evidence="1">
    <location>
        <begin position="70"/>
        <end position="96"/>
    </location>
</feature>
<evidence type="ECO:0000256" key="1">
    <source>
        <dbReference type="SAM" id="MobiDB-lite"/>
    </source>
</evidence>
<accession>A0A4Z2IX92</accession>
<evidence type="ECO:0000313" key="3">
    <source>
        <dbReference type="Proteomes" id="UP000314294"/>
    </source>
</evidence>
<dbReference type="Proteomes" id="UP000314294">
    <property type="component" value="Unassembled WGS sequence"/>
</dbReference>
<feature type="region of interest" description="Disordered" evidence="1">
    <location>
        <begin position="70"/>
        <end position="110"/>
    </location>
</feature>
<dbReference type="AlphaFoldDB" id="A0A4Z2IX92"/>
<comment type="caution">
    <text evidence="2">The sequence shown here is derived from an EMBL/GenBank/DDBJ whole genome shotgun (WGS) entry which is preliminary data.</text>
</comment>
<sequence>MRFIRQSGKQRQMRQRMMDEAGETREREENRRIGESTVVLGKDGIISVHCTVRHQHNGLATFTTPPCLVELERRRERERERERKDGEGEREAEGHTEGVPSATNAVPDPGVNNLIFNAAVHYRTLRDHKCTISTHSLSVGEAERESMTTGANLVIRCHLCRPILLHLGS</sequence>
<evidence type="ECO:0000313" key="2">
    <source>
        <dbReference type="EMBL" id="TNN82371.1"/>
    </source>
</evidence>
<organism evidence="2 3">
    <name type="scientific">Liparis tanakae</name>
    <name type="common">Tanaka's snailfish</name>
    <dbReference type="NCBI Taxonomy" id="230148"/>
    <lineage>
        <taxon>Eukaryota</taxon>
        <taxon>Metazoa</taxon>
        <taxon>Chordata</taxon>
        <taxon>Craniata</taxon>
        <taxon>Vertebrata</taxon>
        <taxon>Euteleostomi</taxon>
        <taxon>Actinopterygii</taxon>
        <taxon>Neopterygii</taxon>
        <taxon>Teleostei</taxon>
        <taxon>Neoteleostei</taxon>
        <taxon>Acanthomorphata</taxon>
        <taxon>Eupercaria</taxon>
        <taxon>Perciformes</taxon>
        <taxon>Cottioidei</taxon>
        <taxon>Cottales</taxon>
        <taxon>Liparidae</taxon>
        <taxon>Liparis</taxon>
    </lineage>
</organism>